<keyword evidence="12" id="KW-1185">Reference proteome</keyword>
<evidence type="ECO:0000256" key="8">
    <source>
        <dbReference type="SAM" id="MobiDB-lite"/>
    </source>
</evidence>
<organism evidence="11 12">
    <name type="scientific">Ogataea philodendri</name>
    <dbReference type="NCBI Taxonomy" id="1378263"/>
    <lineage>
        <taxon>Eukaryota</taxon>
        <taxon>Fungi</taxon>
        <taxon>Dikarya</taxon>
        <taxon>Ascomycota</taxon>
        <taxon>Saccharomycotina</taxon>
        <taxon>Pichiomycetes</taxon>
        <taxon>Pichiales</taxon>
        <taxon>Pichiaceae</taxon>
        <taxon>Ogataea</taxon>
    </lineage>
</organism>
<evidence type="ECO:0000313" key="11">
    <source>
        <dbReference type="EMBL" id="KAH3663650.1"/>
    </source>
</evidence>
<evidence type="ECO:0000256" key="4">
    <source>
        <dbReference type="ARBA" id="ARBA00022771"/>
    </source>
</evidence>
<dbReference type="PROSITE" id="PS51805">
    <property type="entry name" value="EPHD"/>
    <property type="match status" value="1"/>
</dbReference>
<protein>
    <submittedName>
        <fullName evidence="11">Uncharacterized protein</fullName>
    </submittedName>
</protein>
<dbReference type="PROSITE" id="PS01359">
    <property type="entry name" value="ZF_PHD_1"/>
    <property type="match status" value="1"/>
</dbReference>
<dbReference type="SMART" id="SM00249">
    <property type="entry name" value="PHD"/>
    <property type="match status" value="2"/>
</dbReference>
<dbReference type="Pfam" id="PF13832">
    <property type="entry name" value="zf-HC5HC2H_2"/>
    <property type="match status" value="1"/>
</dbReference>
<dbReference type="PANTHER" id="PTHR13793:SF107">
    <property type="entry name" value="BROMODOMAIN-CONTAINING PROTEIN HOMOLOG"/>
    <property type="match status" value="1"/>
</dbReference>
<accession>A0A9P8T353</accession>
<reference evidence="11" key="1">
    <citation type="journal article" date="2021" name="Open Biol.">
        <title>Shared evolutionary footprints suggest mitochondrial oxidative damage underlies multiple complex I losses in fungi.</title>
        <authorList>
            <person name="Schikora-Tamarit M.A."/>
            <person name="Marcet-Houben M."/>
            <person name="Nosek J."/>
            <person name="Gabaldon T."/>
        </authorList>
    </citation>
    <scope>NUCLEOTIDE SEQUENCE</scope>
    <source>
        <strain evidence="11">CBS6075</strain>
    </source>
</reference>
<feature type="region of interest" description="Disordered" evidence="8">
    <location>
        <begin position="20"/>
        <end position="40"/>
    </location>
</feature>
<dbReference type="InterPro" id="IPR019787">
    <property type="entry name" value="Znf_PHD-finger"/>
</dbReference>
<dbReference type="InterPro" id="IPR001965">
    <property type="entry name" value="Znf_PHD"/>
</dbReference>
<dbReference type="RefSeq" id="XP_046059986.1">
    <property type="nucleotide sequence ID" value="XM_046206196.1"/>
</dbReference>
<evidence type="ECO:0000256" key="3">
    <source>
        <dbReference type="ARBA" id="ARBA00022737"/>
    </source>
</evidence>
<comment type="subcellular location">
    <subcellularLocation>
        <location evidence="1">Nucleus</location>
    </subcellularLocation>
</comment>
<evidence type="ECO:0000313" key="12">
    <source>
        <dbReference type="Proteomes" id="UP000769157"/>
    </source>
</evidence>
<dbReference type="PANTHER" id="PTHR13793">
    <property type="entry name" value="PHD FINGER PROTEINS"/>
    <property type="match status" value="1"/>
</dbReference>
<keyword evidence="2" id="KW-0479">Metal-binding</keyword>
<dbReference type="OrthoDB" id="20839at2759"/>
<dbReference type="FunFam" id="3.30.40.10:FF:000007">
    <property type="entry name" value="Bromodomain containing 1, isoform CRA_b"/>
    <property type="match status" value="1"/>
</dbReference>
<reference evidence="11" key="2">
    <citation type="submission" date="2021-01" db="EMBL/GenBank/DDBJ databases">
        <authorList>
            <person name="Schikora-Tamarit M.A."/>
        </authorList>
    </citation>
    <scope>NUCLEOTIDE SEQUENCE</scope>
    <source>
        <strain evidence="11">CBS6075</strain>
    </source>
</reference>
<dbReference type="PROSITE" id="PS51450">
    <property type="entry name" value="LRR"/>
    <property type="match status" value="1"/>
</dbReference>
<keyword evidence="3" id="KW-0677">Repeat</keyword>
<dbReference type="CDD" id="cd15492">
    <property type="entry name" value="PHD_BRPF_JADE_like"/>
    <property type="match status" value="1"/>
</dbReference>
<feature type="domain" description="PHD-type" evidence="9">
    <location>
        <begin position="241"/>
        <end position="291"/>
    </location>
</feature>
<sequence length="1490" mass="169052">MPVFSIATSPHRNRKFTLKAQESDIDSVPSRPSTPVEKDEYVEWAKPREERNFNEYYQGLDEFETLPVLVSEGKTDDDYEEYRLKRKQQDRDILSRLKRPSYRKLPDQTDEDEPVQRNMVQFGYGLSKSEPRETYTRSTDLGDDFITGNLLLDSTVRSLYDMDEQDSLYLEHVNSRLSKENKHMSMELFEVIMTFFEIEWYFIEKLLPPKVKNQYLDDEQTQLQVQLYGSDDGIGVAPEEDQCCAVCNRNDCNNSNAIVFCDGCDIAVHQECYGVAFIPEGPWFCRKCLTSRNQKVKCLFCPSVTGAFKQSDNGEWGHVSCTLWINELYFASNIYMEPIQGIPNIPKSRWKLVCYICRQRVGACTQCSKPTCSTAYHVTCARRAELYMELSQGVQGAVNDQTSVISYCDRHSPKDWDLYHDTKLGIQKTRLYFSTGKNRSVGNKIAISKSEKRELKDTRNHWFKWKTARGAPILPIITIRKLEKLLQSQRVSIDSTYLYELAKFWTLKRESKGGPLVKRPDSANYGSFTDEEINERLQILDFINNDIKRLTELSNLSLEKAKLDAKDTNELINEVDLFYLPMQNLVTELLQQFLKHGKATSILSVAFDDPTVLSVQQIVDKVENHEYKLVSELIDDINVLDEYVIANMDHNSSIYKHIRNYWRRLRSQCFSKAEQTERILLKGDLRRLLGGLVSWVTVHGCPVVEDHLWESLTTGSLSQITSETEGLIDRQVSLHSEQWSTWSLFLRDNLTSLSVQNRVDTTNSVLWTLNLNQEDRLLDSWLSQKHSSKGSSSHGWHDLTSTSVDSIGVQSNIHDVESDTSQGLTNNWTLLGSPLETGVNVILDFKQVLNSLGLVNDNVRSVTVWTETPDLSGVGDIPTVLVSHQSGSLLEVVSGVNLSALNSTADLVVQWLGLQVDSVVLVWRLGQSDDSGLSLNGLSVRNNWRRDSQWNTGVVVLQVTQTNLQVQLTSGSNNVLTRLRNRSHNTWVGLGQSLKTLNQLWKIVTVLNLNGNLHNWGDRELHDLHVVRSLVGGQSTRFEQELVNTNQTNNVTSWTVVNSLNESSHHKNGSLDSLDEQIVLLTWNVVRTLDSNLHTRLDGTGENSTESVESTLIRGWNHLRHVKHQVSVRVTVLDGQTRGVVRWTLVQGLSSVELSSNWRWQVDNNHLKQSVSSWQEFSHDNLQESLTLEVLLITLQRNLKLLQQSWDLVLLEVHDSREKSENRVEHEHVESSLQWFSRGIFVLVRPLLGLWVEVRVTPQSLHHLGSVNTEFLGVSDGELSDSEGPTVQTGTESNGTLLWVNLDVTKDWLDVGRDDDVNGLDSSGERLVKLLLGDLQLQHSSVNLVDNNNWLNSLTKRLSQHSLGLDTHTLNTVNNDQSTVGNSQGGSNFRREVNVTWRIDQVDQELVALGLLLDLLDILVLHLREKGDGGRLDGNTSLLFIFSGIGESGLTGLSSRNDTGSLHKRVSKSRFSVIDVSDNGHVTNIRNLVH</sequence>
<dbReference type="Pfam" id="PF13831">
    <property type="entry name" value="PHD_2"/>
    <property type="match status" value="1"/>
</dbReference>
<keyword evidence="6" id="KW-0539">Nucleus</keyword>
<dbReference type="GeneID" id="70237015"/>
<dbReference type="Gene3D" id="3.30.40.10">
    <property type="entry name" value="Zinc/RING finger domain, C3HC4 (zinc finger)"/>
    <property type="match status" value="2"/>
</dbReference>
<dbReference type="InterPro" id="IPR011011">
    <property type="entry name" value="Znf_FYVE_PHD"/>
</dbReference>
<dbReference type="Proteomes" id="UP000769157">
    <property type="component" value="Unassembled WGS sequence"/>
</dbReference>
<dbReference type="InterPro" id="IPR013083">
    <property type="entry name" value="Znf_RING/FYVE/PHD"/>
</dbReference>
<dbReference type="InterPro" id="IPR001611">
    <property type="entry name" value="Leu-rich_rpt"/>
</dbReference>
<gene>
    <name evidence="11" type="ORF">OGAPHI_005051</name>
</gene>
<evidence type="ECO:0000256" key="5">
    <source>
        <dbReference type="ARBA" id="ARBA00022833"/>
    </source>
</evidence>
<dbReference type="InterPro" id="IPR019786">
    <property type="entry name" value="Zinc_finger_PHD-type_CS"/>
</dbReference>
<dbReference type="GO" id="GO:0008270">
    <property type="term" value="F:zinc ion binding"/>
    <property type="evidence" value="ECO:0007669"/>
    <property type="project" value="UniProtKB-KW"/>
</dbReference>
<comment type="caution">
    <text evidence="11">The sequence shown here is derived from an EMBL/GenBank/DDBJ whole genome shotgun (WGS) entry which is preliminary data.</text>
</comment>
<evidence type="ECO:0000256" key="6">
    <source>
        <dbReference type="ARBA" id="ARBA00023242"/>
    </source>
</evidence>
<dbReference type="EMBL" id="JAEUBE010000366">
    <property type="protein sequence ID" value="KAH3663650.1"/>
    <property type="molecule type" value="Genomic_DNA"/>
</dbReference>
<proteinExistence type="predicted"/>
<dbReference type="GO" id="GO:0005634">
    <property type="term" value="C:nucleus"/>
    <property type="evidence" value="ECO:0007669"/>
    <property type="project" value="UniProtKB-SubCell"/>
</dbReference>
<dbReference type="InterPro" id="IPR050701">
    <property type="entry name" value="Histone_Mod_Regulator"/>
</dbReference>
<keyword evidence="4 7" id="KW-0863">Zinc-finger</keyword>
<name>A0A9P8T353_9ASCO</name>
<evidence type="ECO:0000259" key="9">
    <source>
        <dbReference type="PROSITE" id="PS50016"/>
    </source>
</evidence>
<keyword evidence="5" id="KW-0862">Zinc</keyword>
<dbReference type="SUPFAM" id="SSF57903">
    <property type="entry name" value="FYVE/PHD zinc finger"/>
    <property type="match status" value="1"/>
</dbReference>
<evidence type="ECO:0000256" key="1">
    <source>
        <dbReference type="ARBA" id="ARBA00004123"/>
    </source>
</evidence>
<evidence type="ECO:0000256" key="7">
    <source>
        <dbReference type="PROSITE-ProRule" id="PRU00146"/>
    </source>
</evidence>
<dbReference type="GO" id="GO:0006357">
    <property type="term" value="P:regulation of transcription by RNA polymerase II"/>
    <property type="evidence" value="ECO:0007669"/>
    <property type="project" value="TreeGrafter"/>
</dbReference>
<dbReference type="PROSITE" id="PS50016">
    <property type="entry name" value="ZF_PHD_2"/>
    <property type="match status" value="1"/>
</dbReference>
<dbReference type="InterPro" id="IPR019542">
    <property type="entry name" value="Enhancer_polycomb-like_N"/>
</dbReference>
<dbReference type="Pfam" id="PF10513">
    <property type="entry name" value="EPL1"/>
    <property type="match status" value="1"/>
</dbReference>
<evidence type="ECO:0000259" key="10">
    <source>
        <dbReference type="PROSITE" id="PS51805"/>
    </source>
</evidence>
<evidence type="ECO:0000256" key="2">
    <source>
        <dbReference type="ARBA" id="ARBA00022723"/>
    </source>
</evidence>
<feature type="domain" description="PHD-type" evidence="10">
    <location>
        <begin position="295"/>
        <end position="412"/>
    </location>
</feature>
<dbReference type="AntiFam" id="ANF00072">
    <property type="entry name" value="Shadow ORF (opposite TypA)"/>
</dbReference>
<dbReference type="InterPro" id="IPR034732">
    <property type="entry name" value="EPHD"/>
</dbReference>